<name>A0AAP4EZ31_9FIRM</name>
<sequence length="786" mass="87317">MGRKRSSNRRKMLPGIFLALALLAIVGLCIRSFSTEKEDTDGISRALAARQTALLLASAEEIKGAGEANASGAWYMPYGACLYEKGVWDKEVIPDDRETYEGLLTWNELASMAEKLSLTEELNPGKGNVTEEEWEAFYELLLKKYNREGAVVRKELTIIGTPNQLSEAGAWEVYTDQGVFSFEGLSMDRYVDRLVKGLVRGNQLLMVTELLSDEITYENVWIESYENQALRVNVCGIWRELSLGREGEKCGQAVADITMKEGKVSAIFLKRDSIRGKLLALGETELEIEGYGRIPTDEKFRVFQIRDGFEEFTREKLTVGYDQADYIVAGGKICAVILGEPVLAGSIRVLLTDYRIGSIYHETVSFTSDHGFTVYYGKEESERHGAGELVEMAAADARLSEGRIRIVPDEGGKIGFTSFSRKYGEPWYEGTAEVVCSDNGLLIINEVDLETYLCYVVPSEMPESYGLEALKAQAVCARSYACRQIEKGTYSLWGAHVDDTTAFQVYNNTETDPLTRQAVEETRGQVITCGGELVTAYYYATSCGYGNDLAVWGESENGSPYLKSISMSDGEAPDLSEESAFRTYLETRDPTNLEYSAPWYRWETEVSLETLKQRMDSFLKGYAKNHRELVLFREEDGSFCEADEDGPETIGEIVSMTVLERERSGYVSIFLVEGTKGAVQILRPGPLRAFLGGTEQVYQKSDGSQAEGKTILPSASIWLEEKQEEDSLKGYVIHGGGYGHGVGMSQTAASALSARGKTCQEILQYFYPGTEIGEILLTPVRNVPIM</sequence>
<accession>A0AAP4EZ31</accession>
<comment type="caution">
    <text evidence="2">The sequence shown here is derived from an EMBL/GenBank/DDBJ whole genome shotgun (WGS) entry which is preliminary data.</text>
</comment>
<dbReference type="InterPro" id="IPR013486">
    <property type="entry name" value="SpoIID/LytB"/>
</dbReference>
<evidence type="ECO:0000259" key="1">
    <source>
        <dbReference type="Pfam" id="PF08486"/>
    </source>
</evidence>
<dbReference type="AlphaFoldDB" id="A0AAP4EZ31"/>
<keyword evidence="3" id="KW-1185">Reference proteome</keyword>
<dbReference type="GO" id="GO:0030435">
    <property type="term" value="P:sporulation resulting in formation of a cellular spore"/>
    <property type="evidence" value="ECO:0007669"/>
    <property type="project" value="InterPro"/>
</dbReference>
<evidence type="ECO:0000313" key="2">
    <source>
        <dbReference type="EMBL" id="MDI9241375.1"/>
    </source>
</evidence>
<proteinExistence type="predicted"/>
<evidence type="ECO:0000313" key="3">
    <source>
        <dbReference type="Proteomes" id="UP001300383"/>
    </source>
</evidence>
<dbReference type="Proteomes" id="UP001300383">
    <property type="component" value="Unassembled WGS sequence"/>
</dbReference>
<dbReference type="EMBL" id="JASGBQ010000002">
    <property type="protein sequence ID" value="MDI9241375.1"/>
    <property type="molecule type" value="Genomic_DNA"/>
</dbReference>
<organism evidence="2 3">
    <name type="scientific">Fusibacillus kribbianus</name>
    <dbReference type="NCBI Taxonomy" id="3044208"/>
    <lineage>
        <taxon>Bacteria</taxon>
        <taxon>Bacillati</taxon>
        <taxon>Bacillota</taxon>
        <taxon>Clostridia</taxon>
        <taxon>Lachnospirales</taxon>
        <taxon>Lachnospiraceae</taxon>
        <taxon>Fusibacillus</taxon>
    </lineage>
</organism>
<gene>
    <name evidence="2" type="ORF">QJ036_02635</name>
</gene>
<dbReference type="NCBIfam" id="TIGR02669">
    <property type="entry name" value="SpoIID_LytB"/>
    <property type="match status" value="1"/>
</dbReference>
<dbReference type="Pfam" id="PF08486">
    <property type="entry name" value="SpoIID"/>
    <property type="match status" value="1"/>
</dbReference>
<protein>
    <submittedName>
        <fullName evidence="2">SpoIID/LytB domain-containing protein</fullName>
    </submittedName>
</protein>
<reference evidence="2 3" key="1">
    <citation type="submission" date="2023-05" db="EMBL/GenBank/DDBJ databases">
        <title>[ruminococcus] sp. nov., isolated from a pig farm feces dump.</title>
        <authorList>
            <person name="Chang Y.-H."/>
        </authorList>
    </citation>
    <scope>NUCLEOTIDE SEQUENCE [LARGE SCALE GENOMIC DNA]</scope>
    <source>
        <strain evidence="2 3">YH-rum2234</strain>
    </source>
</reference>
<dbReference type="InterPro" id="IPR013693">
    <property type="entry name" value="SpoIID/LytB_N"/>
</dbReference>
<feature type="domain" description="Sporulation stage II protein D amidase enhancer LytB N-terminal" evidence="1">
    <location>
        <begin position="438"/>
        <end position="528"/>
    </location>
</feature>
<dbReference type="RefSeq" id="WP_283229884.1">
    <property type="nucleotide sequence ID" value="NZ_JASGBQ010000002.1"/>
</dbReference>